<proteinExistence type="predicted"/>
<comment type="caution">
    <text evidence="1">The sequence shown here is derived from an EMBL/GenBank/DDBJ whole genome shotgun (WGS) entry which is preliminary data.</text>
</comment>
<name>A0ACC1RUC5_9HYPO</name>
<dbReference type="Proteomes" id="UP001148629">
    <property type="component" value="Unassembled WGS sequence"/>
</dbReference>
<keyword evidence="2" id="KW-1185">Reference proteome</keyword>
<organism evidence="1 2">
    <name type="scientific">Fusarium decemcellulare</name>
    <dbReference type="NCBI Taxonomy" id="57161"/>
    <lineage>
        <taxon>Eukaryota</taxon>
        <taxon>Fungi</taxon>
        <taxon>Dikarya</taxon>
        <taxon>Ascomycota</taxon>
        <taxon>Pezizomycotina</taxon>
        <taxon>Sordariomycetes</taxon>
        <taxon>Hypocreomycetidae</taxon>
        <taxon>Hypocreales</taxon>
        <taxon>Nectriaceae</taxon>
        <taxon>Fusarium</taxon>
        <taxon>Fusarium decemcellulare species complex</taxon>
    </lineage>
</organism>
<sequence length="783" mass="83184">MQARMDQMAATSKSAGNVYTEVDSRAISQARFAVRQEAEQEVPTSTVNKTPAVQNHTAATEIEGSAGNVYTEADSQAISPARYAIRQQAQEDAQVSSQESSPRVTPTPVHNKGHHHFAEIEGSSGNVYTEADSQAIGQARLAARQQAERDEQANASNKTNTPQQPAMEIDGSSTNLHTEAGSQVFSSTHVMSPQYILGDDALFFAESHQSSAYKQQGHGANEVEGSPGNVYTEADSRIASPAHATSTQLVGNGASATSTNTTPVTKPRPLSEIQGSSGTVYTQLNSPEHKTATNQHHPVEVEGTAGNVYTEVDSRPIRREDGKPAQEHLPAAEEPAVQPTFRPQLTEVEGSAGNIYTEADPHPVSYSHVAGLQHSSENASAAAEKPATHQGHHQNSLEVDGTDADQQNAGGTLIEQNKPAQDPTSKTKITATARSPQPNQSEVEGSPGSVFTQVDPKPISPHSVGSPSRPEGQSVAGSRPTSQQTPRPRPAEIDGGAGRVSTERGSRPISHTRFPEMNKLQEMLSAIETTPTTTSHLAEIEGSAGSVFTEIDSQSVSHKTETKGETYVSVDKTSMQKSPRPNMAEVEGSVGNVYTEVDSKPVHRPVIERQHTEVKSTTKHTSSSIAEIEGSVGNVYTEVDSKPIHYTHVVAQHTPASHQEKRVSVAEVEGSAGRDFLEADSKAVGATFMDEESGKENIASTAELPGQRPTLAEVEGSAGNIYTEADSQPINCPDIKNNKAVVTHQAGLAEIEGSTGNVYTEVEGSAGNIYTEADSRPINEAPV</sequence>
<accession>A0ACC1RUC5</accession>
<gene>
    <name evidence="1" type="ORF">NM208_g11961</name>
</gene>
<dbReference type="EMBL" id="JANRMS010002035">
    <property type="protein sequence ID" value="KAJ3524691.1"/>
    <property type="molecule type" value="Genomic_DNA"/>
</dbReference>
<reference evidence="1" key="1">
    <citation type="submission" date="2022-08" db="EMBL/GenBank/DDBJ databases">
        <title>Genome Sequence of Fusarium decemcellulare.</title>
        <authorList>
            <person name="Buettner E."/>
        </authorList>
    </citation>
    <scope>NUCLEOTIDE SEQUENCE</scope>
    <source>
        <strain evidence="1">Babe19</strain>
    </source>
</reference>
<evidence type="ECO:0000313" key="1">
    <source>
        <dbReference type="EMBL" id="KAJ3524691.1"/>
    </source>
</evidence>
<protein>
    <submittedName>
        <fullName evidence="1">Uncharacterized protein</fullName>
    </submittedName>
</protein>
<evidence type="ECO:0000313" key="2">
    <source>
        <dbReference type="Proteomes" id="UP001148629"/>
    </source>
</evidence>